<protein>
    <submittedName>
        <fullName evidence="2">Flagellar basal body-associated protein FliL</fullName>
    </submittedName>
</protein>
<keyword evidence="1" id="KW-1133">Transmembrane helix</keyword>
<evidence type="ECO:0000313" key="3">
    <source>
        <dbReference type="Proteomes" id="UP000008192"/>
    </source>
</evidence>
<proteinExistence type="predicted"/>
<keyword evidence="1" id="KW-0472">Membrane</keyword>
<dbReference type="AlphaFoldDB" id="A0AAU8Q7P5"/>
<gene>
    <name evidence="2" type="primary">fliL1</name>
    <name evidence="2" type="ordered locus">TPEGAU_0377</name>
</gene>
<name>A0AAU8Q7P5_TREPG</name>
<keyword evidence="2" id="KW-0282">Flagellum</keyword>
<dbReference type="Proteomes" id="UP000008192">
    <property type="component" value="Chromosome"/>
</dbReference>
<keyword evidence="2" id="KW-0969">Cilium</keyword>
<sequence length="167" mass="18751">MLCVLQCPMTEETAQRVIRALRTVAALIVCVLLLGTCGAFRVRTHSAPRETQTRRTTRGIAQRESAHAVYAELGRLRALSADKQPVSVIITPLLQYPAADHALYEELVQKKEQLRRASLAWCAQHTAQELHMLGPEQLKIALRDALNTQLSLGRVTHVFLEEFIILF</sequence>
<reference evidence="3" key="1">
    <citation type="journal article" date="2012" name="PLoS Negl. Trop. Dis.">
        <title>Whole genome sequences of three Treponema pallidum ssp. pertenue strains: yaws and syphilis treponemes differ in less than 0.2% of the genome sequence.</title>
        <authorList>
            <person name="Cejkova D."/>
            <person name="Zobanikova M."/>
            <person name="Chen L."/>
            <person name="Pospisilova P."/>
            <person name="Strouhal M."/>
            <person name="Qin X."/>
            <person name="Mikalova L."/>
            <person name="Norris S.J."/>
            <person name="Muzny D.M."/>
            <person name="Gibbs R.A."/>
            <person name="Fulton L.L."/>
            <person name="Sodergren E."/>
            <person name="Weinstock G.M."/>
            <person name="Smajs D."/>
        </authorList>
    </citation>
    <scope>NUCLEOTIDE SEQUENCE [LARGE SCALE GENOMIC DNA]</scope>
    <source>
        <strain evidence="3">Gauthier</strain>
    </source>
</reference>
<keyword evidence="2" id="KW-0966">Cell projection</keyword>
<evidence type="ECO:0000313" key="2">
    <source>
        <dbReference type="EMBL" id="AEZ59638.1"/>
    </source>
</evidence>
<feature type="transmembrane region" description="Helical" evidence="1">
    <location>
        <begin position="20"/>
        <end position="40"/>
    </location>
</feature>
<organism evidence="2 3">
    <name type="scientific">Treponema pallidum subsp. pertenue (strain Gauthier)</name>
    <dbReference type="NCBI Taxonomy" id="491080"/>
    <lineage>
        <taxon>Bacteria</taxon>
        <taxon>Pseudomonadati</taxon>
        <taxon>Spirochaetota</taxon>
        <taxon>Spirochaetia</taxon>
        <taxon>Spirochaetales</taxon>
        <taxon>Treponemataceae</taxon>
        <taxon>Treponema</taxon>
    </lineage>
</organism>
<dbReference type="EMBL" id="CP002376">
    <property type="protein sequence ID" value="AEZ59638.1"/>
    <property type="molecule type" value="Genomic_DNA"/>
</dbReference>
<keyword evidence="1" id="KW-0812">Transmembrane</keyword>
<dbReference type="KEGG" id="tpg:TPEGAU_0377"/>
<evidence type="ECO:0000256" key="1">
    <source>
        <dbReference type="SAM" id="Phobius"/>
    </source>
</evidence>
<accession>A0AAU8Q7P5</accession>